<dbReference type="PANTHER" id="PTHR43763">
    <property type="entry name" value="XAA-PRO AMINOPEPTIDASE 1"/>
    <property type="match status" value="1"/>
</dbReference>
<comment type="subcellular location">
    <subcellularLocation>
        <location evidence="2 12">Nucleus</location>
    </subcellularLocation>
</comment>
<feature type="compositionally biased region" description="Basic and acidic residues" evidence="14">
    <location>
        <begin position="725"/>
        <end position="736"/>
    </location>
</feature>
<comment type="cofactor">
    <cofactor evidence="1">
        <name>Mn(2+)</name>
        <dbReference type="ChEBI" id="CHEBI:29035"/>
    </cofactor>
</comment>
<evidence type="ECO:0000259" key="15">
    <source>
        <dbReference type="SMART" id="SM00761"/>
    </source>
</evidence>
<dbReference type="Pfam" id="PF16188">
    <property type="entry name" value="Peptidase_M24_C"/>
    <property type="match status" value="1"/>
</dbReference>
<gene>
    <name evidence="16" type="ORF">BCV71DRAFT_184953</name>
</gene>
<feature type="region of interest" description="Disordered" evidence="14">
    <location>
        <begin position="1"/>
        <end position="105"/>
    </location>
</feature>
<evidence type="ECO:0000256" key="4">
    <source>
        <dbReference type="ARBA" id="ARBA00022491"/>
    </source>
</evidence>
<dbReference type="InterPro" id="IPR031693">
    <property type="entry name" value="Sin3_C"/>
</dbReference>
<keyword evidence="5 13" id="KW-0479">Metal-binding</keyword>
<evidence type="ECO:0000256" key="3">
    <source>
        <dbReference type="ARBA" id="ARBA00008766"/>
    </source>
</evidence>
<dbReference type="InterPro" id="IPR036600">
    <property type="entry name" value="PAH_sf"/>
</dbReference>
<keyword evidence="8" id="KW-0805">Transcription regulation</keyword>
<feature type="compositionally biased region" description="Basic residues" evidence="14">
    <location>
        <begin position="317"/>
        <end position="341"/>
    </location>
</feature>
<dbReference type="Proteomes" id="UP000242381">
    <property type="component" value="Unassembled WGS sequence"/>
</dbReference>
<comment type="similarity">
    <text evidence="3 13">Belongs to the peptidase M24B family.</text>
</comment>
<dbReference type="PROSITE" id="PS51477">
    <property type="entry name" value="PAH"/>
    <property type="match status" value="2"/>
</dbReference>
<evidence type="ECO:0000256" key="5">
    <source>
        <dbReference type="ARBA" id="ARBA00022723"/>
    </source>
</evidence>
<dbReference type="InterPro" id="IPR050422">
    <property type="entry name" value="X-Pro_aminopeptidase_P"/>
</dbReference>
<dbReference type="InterPro" id="IPR000994">
    <property type="entry name" value="Pept_M24"/>
</dbReference>
<dbReference type="SUPFAM" id="SSF55920">
    <property type="entry name" value="Creatinase/aminopeptidase"/>
    <property type="match status" value="1"/>
</dbReference>
<dbReference type="OMA" id="HAECFER"/>
<name>A0A1X0RU94_RHIZD</name>
<feature type="compositionally biased region" description="Low complexity" evidence="14">
    <location>
        <begin position="13"/>
        <end position="36"/>
    </location>
</feature>
<evidence type="ECO:0000256" key="9">
    <source>
        <dbReference type="ARBA" id="ARBA00023163"/>
    </source>
</evidence>
<keyword evidence="6" id="KW-0677">Repeat</keyword>
<evidence type="ECO:0000256" key="14">
    <source>
        <dbReference type="SAM" id="MobiDB-lite"/>
    </source>
</evidence>
<dbReference type="SUPFAM" id="SSF53092">
    <property type="entry name" value="Creatinase/prolidase N-terminal domain"/>
    <property type="match status" value="1"/>
</dbReference>
<dbReference type="CDD" id="cd01085">
    <property type="entry name" value="APP"/>
    <property type="match status" value="1"/>
</dbReference>
<protein>
    <recommendedName>
        <fullName evidence="15">Histone deacetylase interacting domain-containing protein</fullName>
    </recommendedName>
</protein>
<keyword evidence="10" id="KW-0464">Manganese</keyword>
<proteinExistence type="inferred from homology"/>
<dbReference type="EMBL" id="KV921415">
    <property type="protein sequence ID" value="ORE15653.1"/>
    <property type="molecule type" value="Genomic_DNA"/>
</dbReference>
<dbReference type="PROSITE" id="PS00491">
    <property type="entry name" value="PROLINE_PEPTIDASE"/>
    <property type="match status" value="1"/>
</dbReference>
<dbReference type="InterPro" id="IPR033740">
    <property type="entry name" value="Pept_M24B"/>
</dbReference>
<dbReference type="InterPro" id="IPR029149">
    <property type="entry name" value="Creatin/AminoP/Spt16_N"/>
</dbReference>
<evidence type="ECO:0000256" key="2">
    <source>
        <dbReference type="ARBA" id="ARBA00004123"/>
    </source>
</evidence>
<dbReference type="GO" id="GO:0005737">
    <property type="term" value="C:cytoplasm"/>
    <property type="evidence" value="ECO:0007669"/>
    <property type="project" value="UniProtKB-ARBA"/>
</dbReference>
<keyword evidence="7" id="KW-0378">Hydrolase</keyword>
<evidence type="ECO:0000313" key="16">
    <source>
        <dbReference type="EMBL" id="ORE15653.1"/>
    </source>
</evidence>
<evidence type="ECO:0000256" key="6">
    <source>
        <dbReference type="ARBA" id="ARBA00022737"/>
    </source>
</evidence>
<dbReference type="Gene3D" id="3.90.230.10">
    <property type="entry name" value="Creatinase/methionine aminopeptidase superfamily"/>
    <property type="match status" value="1"/>
</dbReference>
<dbReference type="GO" id="GO:0006355">
    <property type="term" value="P:regulation of DNA-templated transcription"/>
    <property type="evidence" value="ECO:0007669"/>
    <property type="project" value="InterPro"/>
</dbReference>
<evidence type="ECO:0000313" key="17">
    <source>
        <dbReference type="Proteomes" id="UP000242381"/>
    </source>
</evidence>
<dbReference type="SMART" id="SM00761">
    <property type="entry name" value="HDAC_interact"/>
    <property type="match status" value="1"/>
</dbReference>
<keyword evidence="4" id="KW-0678">Repressor</keyword>
<dbReference type="GO" id="GO:0010628">
    <property type="term" value="P:positive regulation of gene expression"/>
    <property type="evidence" value="ECO:0007669"/>
    <property type="project" value="UniProtKB-ARBA"/>
</dbReference>
<dbReference type="Gene3D" id="1.20.1160.11">
    <property type="entry name" value="Paired amphipathic helix"/>
    <property type="match status" value="3"/>
</dbReference>
<dbReference type="PANTHER" id="PTHR43763:SF6">
    <property type="entry name" value="XAA-PRO AMINOPEPTIDASE 1"/>
    <property type="match status" value="1"/>
</dbReference>
<dbReference type="Pfam" id="PF02671">
    <property type="entry name" value="PAH"/>
    <property type="match status" value="3"/>
</dbReference>
<evidence type="ECO:0000256" key="12">
    <source>
        <dbReference type="PROSITE-ProRule" id="PRU00810"/>
    </source>
</evidence>
<accession>A0A1X0RU94</accession>
<dbReference type="Gene3D" id="3.40.350.10">
    <property type="entry name" value="Creatinase/prolidase N-terminal domain"/>
    <property type="match status" value="2"/>
</dbReference>
<keyword evidence="9" id="KW-0804">Transcription</keyword>
<dbReference type="InterPro" id="IPR001131">
    <property type="entry name" value="Peptidase_M24B_aminopep-P_CS"/>
</dbReference>
<feature type="compositionally biased region" description="Basic and acidic residues" evidence="14">
    <location>
        <begin position="754"/>
        <end position="766"/>
    </location>
</feature>
<dbReference type="FunFam" id="1.20.1160.11:FF:000003">
    <property type="entry name" value="Paired amphipathic helix SIN3-like protein"/>
    <property type="match status" value="1"/>
</dbReference>
<evidence type="ECO:0000256" key="1">
    <source>
        <dbReference type="ARBA" id="ARBA00001936"/>
    </source>
</evidence>
<dbReference type="InterPro" id="IPR013194">
    <property type="entry name" value="HDAC_interact_dom"/>
</dbReference>
<feature type="compositionally biased region" description="Acidic residues" evidence="14">
    <location>
        <begin position="737"/>
        <end position="753"/>
    </location>
</feature>
<dbReference type="SUPFAM" id="SSF47762">
    <property type="entry name" value="PAH2 domain"/>
    <property type="match status" value="3"/>
</dbReference>
<dbReference type="FunFam" id="1.20.1160.11:FF:000001">
    <property type="entry name" value="Paired amphipathic helix protein Sin3"/>
    <property type="match status" value="1"/>
</dbReference>
<dbReference type="GO" id="GO:0046872">
    <property type="term" value="F:metal ion binding"/>
    <property type="evidence" value="ECO:0007669"/>
    <property type="project" value="UniProtKB-KW"/>
</dbReference>
<dbReference type="InterPro" id="IPR032416">
    <property type="entry name" value="Peptidase_M24_C"/>
</dbReference>
<dbReference type="GO" id="GO:0070006">
    <property type="term" value="F:metalloaminopeptidase activity"/>
    <property type="evidence" value="ECO:0007669"/>
    <property type="project" value="InterPro"/>
</dbReference>
<dbReference type="VEuPathDB" id="FungiDB:BCV72DRAFT_217713"/>
<dbReference type="FunFam" id="3.90.230.10:FF:000007">
    <property type="entry name" value="Xaa-Pro aminopeptidase P"/>
    <property type="match status" value="1"/>
</dbReference>
<dbReference type="InterPro" id="IPR036005">
    <property type="entry name" value="Creatinase/aminopeptidase-like"/>
</dbReference>
<evidence type="ECO:0000256" key="8">
    <source>
        <dbReference type="ARBA" id="ARBA00023015"/>
    </source>
</evidence>
<evidence type="ECO:0000256" key="10">
    <source>
        <dbReference type="ARBA" id="ARBA00023211"/>
    </source>
</evidence>
<feature type="domain" description="Histone deacetylase interacting" evidence="15">
    <location>
        <begin position="446"/>
        <end position="548"/>
    </location>
</feature>
<dbReference type="Pfam" id="PF08295">
    <property type="entry name" value="Sin3_corepress"/>
    <property type="match status" value="1"/>
</dbReference>
<keyword evidence="11 12" id="KW-0539">Nucleus</keyword>
<feature type="compositionally biased region" description="Low complexity" evidence="14">
    <location>
        <begin position="307"/>
        <end position="316"/>
    </location>
</feature>
<feature type="compositionally biased region" description="Low complexity" evidence="14">
    <location>
        <begin position="63"/>
        <end position="100"/>
    </location>
</feature>
<evidence type="ECO:0000256" key="13">
    <source>
        <dbReference type="RuleBase" id="RU000590"/>
    </source>
</evidence>
<dbReference type="FunFam" id="3.40.350.10:FF:000003">
    <property type="entry name" value="Xaa-pro aminopeptidase P"/>
    <property type="match status" value="1"/>
</dbReference>
<dbReference type="Pfam" id="PF16189">
    <property type="entry name" value="Creatinase_N_2"/>
    <property type="match status" value="1"/>
</dbReference>
<sequence>MSTGPPSPSRHLTSSGKTSSSNSSSPNKPYMSSYNPSIPPLQDSIASSLPPFSRTPADSFHIPTPNVLPPLTTNANGFNNVTNNNNNNNSNTDNNSSRQNASNQGYRPLNVKDALSYLDQVKVRFSDQPEVYNRFLDIMKEFKSQTIDTPGVIERVSTLFRGHPTLISGFNTFLPPGYRIECSVDDHARDVIKVTTPTGTTTSTSNDSPYYYQREPTYSYSHQQQTIDEAARRPPIEFNHAINYVNKIKNRFANDPDVYKRFLEILQTYQKEQKPITEVYNQVQILFNGATDLLNEFKQFLPDTTAAAAGGSSSSKKQSKRRALVHSPKQKKSKISHHHSRDQHTSDVRSTTTYYYEPVLSAEEAEFFEKVRKHIGNKTTYYSFLKVLNLFCQQILDQNGLIERCESFLGGNKELFNQLKVLVGYCGQDKVIENIPAVSHKPELLSSPDCGPSYRVVPESWQAQQRCSGRDALCKEVLNDQYVSHPTWASEDGGFIASKKNIFEEALHRVEEERYDYDINIEANLNTISLLEPLAKRISAMSEEEKNNFKLPVGLGGPSKTIYQRIIKKIYGKEQGTEVIEMLHRHPAQAVPVVLKRLKQKDEEWRKAQREWNKVWREIEVKNYYKALDYQGVNFKSNDRKAMSVKSLVTEIEVIRLDQEQEYSVRPQFVFDFKDKLLFKDVTRVLFSYFERQSIYGSADCEVMKAFVEMFLPVFFDVPDVTSDKDEKRHEEVKEELIEDEDIEDDMTEDEEDEMRRSYTRHKENSPETTSTPEPSTMDISQTISDAVTESAPEKEDKSTARHNVYTFFGNTTFYCFFRLFQMAYDRLGKMKRLDQEYQLNKSKHLSKAAIGLGADSKIFQSLNLDVKQGYYKTLLKLIDKFFDDELDQQTFEECSRYIFGTRAYILFSIDKLMQSIVRQLHHIVSDPKAQTLLSYFKEHHEYEKHTAELTKAYRMQVTELLGNEDEIYNLSFNTVDRTMSIQLLDKNDDIFELHDEDKYNEYVSNYIDWEHDTPNVNRKLLNPSYLKRALRELLKSERYNIDAFLIPSEDAHQSEITSECDLRRQWISGFSGSAGLALVTLTEAILFTDGRYFLQAEDQLDENWTLMKRGFPGVPTWQEYLVKKLPPGSRIGIDTTLITITDAQELKEQLKAVRSELVPVSPNPVDVAWGSNRPPRSHDKIFIHPLEFAGQDYKEKLDKVRKYLFEKKQFGVIVSALDEVAWLFNLRGSDIDCSPVFYAYAVVTLTKTVLYIQPEKLTEAVRQYLCDVQIRPYDTIFEDLKSMELVDGQKMYVDQNTSMAIASAIGLDNIVIERSYINDLKAIKNKRELEGMRLCHIRDGVALVQFFAWLEQQLLTGKTINEVQAADYLEALRASQQDYVGLSFPTISSSGPNGAIIHYEPERDNCRVIDPNQIYLCDSGAQYKDGTTDVTRTYHFGQPTAFEKTSFTAVLQGHIALDTAIFPTNTTGYLLDAFARMPLWKLGLDYRHGTGHGVGSFLNVHEGPHGIGMRTAFDVSLEPGMTVTNEPGYYEDGQFGIRIENVLLVRKAAHIDADYLEFEHVTMVPIGLNLIDQDMLSPAEKKWINDYHAECFERLSPLLASDPVATAWLKKETRPL</sequence>
<evidence type="ECO:0000256" key="7">
    <source>
        <dbReference type="ARBA" id="ARBA00022801"/>
    </source>
</evidence>
<feature type="compositionally biased region" description="Low complexity" evidence="14">
    <location>
        <begin position="767"/>
        <end position="777"/>
    </location>
</feature>
<feature type="region of interest" description="Disordered" evidence="14">
    <location>
        <begin position="307"/>
        <end position="349"/>
    </location>
</feature>
<organism evidence="16 17">
    <name type="scientific">Rhizopus microsporus</name>
    <dbReference type="NCBI Taxonomy" id="58291"/>
    <lineage>
        <taxon>Eukaryota</taxon>
        <taxon>Fungi</taxon>
        <taxon>Fungi incertae sedis</taxon>
        <taxon>Mucoromycota</taxon>
        <taxon>Mucoromycotina</taxon>
        <taxon>Mucoromycetes</taxon>
        <taxon>Mucorales</taxon>
        <taxon>Mucorineae</taxon>
        <taxon>Rhizopodaceae</taxon>
        <taxon>Rhizopus</taxon>
    </lineage>
</organism>
<dbReference type="Pfam" id="PF16879">
    <property type="entry name" value="Sin3a_C"/>
    <property type="match status" value="1"/>
</dbReference>
<evidence type="ECO:0000256" key="11">
    <source>
        <dbReference type="ARBA" id="ARBA00023242"/>
    </source>
</evidence>
<dbReference type="Pfam" id="PF00557">
    <property type="entry name" value="Peptidase_M24"/>
    <property type="match status" value="1"/>
</dbReference>
<dbReference type="FunFam" id="1.20.1160.11:FF:000002">
    <property type="entry name" value="Paired amphipathic helix protein SIN3"/>
    <property type="match status" value="1"/>
</dbReference>
<reference evidence="16 17" key="1">
    <citation type="journal article" date="2016" name="Proc. Natl. Acad. Sci. U.S.A.">
        <title>Lipid metabolic changes in an early divergent fungus govern the establishment of a mutualistic symbiosis with endobacteria.</title>
        <authorList>
            <person name="Lastovetsky O.A."/>
            <person name="Gaspar M.L."/>
            <person name="Mondo S.J."/>
            <person name="LaButti K.M."/>
            <person name="Sandor L."/>
            <person name="Grigoriev I.V."/>
            <person name="Henry S.A."/>
            <person name="Pawlowska T.E."/>
        </authorList>
    </citation>
    <scope>NUCLEOTIDE SEQUENCE [LARGE SCALE GENOMIC DNA]</scope>
    <source>
        <strain evidence="16 17">ATCC 11559</strain>
    </source>
</reference>
<feature type="region of interest" description="Disordered" evidence="14">
    <location>
        <begin position="725"/>
        <end position="780"/>
    </location>
</feature>
<dbReference type="InterPro" id="IPR003822">
    <property type="entry name" value="PAH"/>
</dbReference>
<dbReference type="GO" id="GO:0033698">
    <property type="term" value="C:Rpd3L complex"/>
    <property type="evidence" value="ECO:0007669"/>
    <property type="project" value="UniProtKB-ARBA"/>
</dbReference>